<evidence type="ECO:0000313" key="3">
    <source>
        <dbReference type="Proteomes" id="UP000232323"/>
    </source>
</evidence>
<gene>
    <name evidence="2" type="ORF">CEUSTIGMA_g11625.t1</name>
</gene>
<reference evidence="2 3" key="1">
    <citation type="submission" date="2017-08" db="EMBL/GenBank/DDBJ databases">
        <title>Acidophilic green algal genome provides insights into adaptation to an acidic environment.</title>
        <authorList>
            <person name="Hirooka S."/>
            <person name="Hirose Y."/>
            <person name="Kanesaki Y."/>
            <person name="Higuchi S."/>
            <person name="Fujiwara T."/>
            <person name="Onuma R."/>
            <person name="Era A."/>
            <person name="Ohbayashi R."/>
            <person name="Uzuka A."/>
            <person name="Nozaki H."/>
            <person name="Yoshikawa H."/>
            <person name="Miyagishima S.Y."/>
        </authorList>
    </citation>
    <scope>NUCLEOTIDE SEQUENCE [LARGE SCALE GENOMIC DNA]</scope>
    <source>
        <strain evidence="2 3">NIES-2499</strain>
    </source>
</reference>
<evidence type="ECO:0000256" key="1">
    <source>
        <dbReference type="SAM" id="MobiDB-lite"/>
    </source>
</evidence>
<dbReference type="PANTHER" id="PTHR38585:SF1">
    <property type="entry name" value="TRANSMEMBRANE PROTEIN"/>
    <property type="match status" value="1"/>
</dbReference>
<name>A0A250XMS0_9CHLO</name>
<evidence type="ECO:0000313" key="2">
    <source>
        <dbReference type="EMBL" id="GAX84202.1"/>
    </source>
</evidence>
<dbReference type="Proteomes" id="UP000232323">
    <property type="component" value="Unassembled WGS sequence"/>
</dbReference>
<keyword evidence="3" id="KW-1185">Reference proteome</keyword>
<dbReference type="AlphaFoldDB" id="A0A250XMS0"/>
<protein>
    <submittedName>
        <fullName evidence="2">Uncharacterized protein</fullName>
    </submittedName>
</protein>
<feature type="region of interest" description="Disordered" evidence="1">
    <location>
        <begin position="376"/>
        <end position="409"/>
    </location>
</feature>
<dbReference type="EMBL" id="BEGY01000119">
    <property type="protein sequence ID" value="GAX84202.1"/>
    <property type="molecule type" value="Genomic_DNA"/>
</dbReference>
<proteinExistence type="predicted"/>
<sequence>MGDVALTSDFENLRRWYEVEYEPFSAKVGNIQLLMTPHHVENIKHFLTNKKMPESSDRAFINNCNAAVNQAQAMLLRLLPFGVQLMVSGGSYGAGICLVQVFGAGLRISCANGVMGPCLGVVGVGAASALSGHMSRHIKRHMQQEKPLLQAVAIPFWRDLDMNEMILDALTGVTIFKACGGSFRRLLPSDLRAPGAHARQCVPVTNGDHANESQKSQLISMFNRDGCHHCGSRKGNVIGDHIPPTKLIKDAKSQQKAVEANMKHIPEIIRKVLAPKPLHHFKQDYYPQCQGCSQAQAVLMRHGKSSALRLHRVWMLSPGATPGMLVGFRQFCASGDYPWPRHSTLDSGCPTKFESKGHKRDGTHLKQEKGVWGWASPLNESHQHGRDVSCSKANRSPRDISTVKNHSLD</sequence>
<dbReference type="OrthoDB" id="70850at2759"/>
<comment type="caution">
    <text evidence="2">The sequence shown here is derived from an EMBL/GenBank/DDBJ whole genome shotgun (WGS) entry which is preliminary data.</text>
</comment>
<organism evidence="2 3">
    <name type="scientific">Chlamydomonas eustigma</name>
    <dbReference type="NCBI Taxonomy" id="1157962"/>
    <lineage>
        <taxon>Eukaryota</taxon>
        <taxon>Viridiplantae</taxon>
        <taxon>Chlorophyta</taxon>
        <taxon>core chlorophytes</taxon>
        <taxon>Chlorophyceae</taxon>
        <taxon>CS clade</taxon>
        <taxon>Chlamydomonadales</taxon>
        <taxon>Chlamydomonadaceae</taxon>
        <taxon>Chlamydomonas</taxon>
    </lineage>
</organism>
<dbReference type="PANTHER" id="PTHR38585">
    <property type="entry name" value="TRANSMEMBRANE PROTEIN"/>
    <property type="match status" value="1"/>
</dbReference>
<dbReference type="STRING" id="1157962.A0A250XMS0"/>
<accession>A0A250XMS0</accession>